<organism evidence="2 3">
    <name type="scientific">Phocaeicola vulgatus dnLKV7</name>
    <dbReference type="NCBI Taxonomy" id="1235786"/>
    <lineage>
        <taxon>Bacteria</taxon>
        <taxon>Pseudomonadati</taxon>
        <taxon>Bacteroidota</taxon>
        <taxon>Bacteroidia</taxon>
        <taxon>Bacteroidales</taxon>
        <taxon>Bacteroidaceae</taxon>
        <taxon>Phocaeicola</taxon>
    </lineage>
</organism>
<dbReference type="HOGENOM" id="CLU_220715_0_0_10"/>
<gene>
    <name evidence="2" type="ORF">C800_00728</name>
</gene>
<evidence type="ECO:0000313" key="3">
    <source>
        <dbReference type="Proteomes" id="UP000014151"/>
    </source>
</evidence>
<feature type="transmembrane region" description="Helical" evidence="1">
    <location>
        <begin position="6"/>
        <end position="24"/>
    </location>
</feature>
<name>R9HMB2_PHOVU</name>
<comment type="caution">
    <text evidence="2">The sequence shown here is derived from an EMBL/GenBank/DDBJ whole genome shotgun (WGS) entry which is preliminary data.</text>
</comment>
<dbReference type="EMBL" id="ASSN01000006">
    <property type="protein sequence ID" value="EOS05163.1"/>
    <property type="molecule type" value="Genomic_DNA"/>
</dbReference>
<proteinExistence type="predicted"/>
<keyword evidence="1" id="KW-1133">Transmembrane helix</keyword>
<dbReference type="Proteomes" id="UP000014151">
    <property type="component" value="Unassembled WGS sequence"/>
</dbReference>
<keyword evidence="1" id="KW-0472">Membrane</keyword>
<sequence length="34" mass="3785">MEGLLIVLGGSGMLAFFFAIWLNTQKGKKWLSNL</sequence>
<protein>
    <submittedName>
        <fullName evidence="2">Uncharacterized protein</fullName>
    </submittedName>
</protein>
<accession>R9HMB2</accession>
<evidence type="ECO:0000313" key="2">
    <source>
        <dbReference type="EMBL" id="EOS05163.1"/>
    </source>
</evidence>
<dbReference type="AlphaFoldDB" id="R9HMB2"/>
<keyword evidence="1" id="KW-0812">Transmembrane</keyword>
<reference evidence="2 3" key="1">
    <citation type="submission" date="2013-04" db="EMBL/GenBank/DDBJ databases">
        <title>The Genome Sequence of Bacteroides vulgatus dnLKV7.</title>
        <authorList>
            <consortium name="The Broad Institute Genomics Platform"/>
            <consortium name="The Broad Institute Genome Sequencing Center for Infectious Disease"/>
            <person name="Earl A."/>
            <person name="Xavier R."/>
            <person name="Kuhn K."/>
            <person name="Stappenbeck T."/>
            <person name="Walker B."/>
            <person name="Young S."/>
            <person name="Zeng Q."/>
            <person name="Gargeya S."/>
            <person name="Fitzgerald M."/>
            <person name="Haas B."/>
            <person name="Abouelleil A."/>
            <person name="Allen A.W."/>
            <person name="Alvarado L."/>
            <person name="Arachchi H.M."/>
            <person name="Berlin A.M."/>
            <person name="Chapman S.B."/>
            <person name="Gainer-Dewar J."/>
            <person name="Goldberg J."/>
            <person name="Griggs A."/>
            <person name="Gujja S."/>
            <person name="Hansen M."/>
            <person name="Howarth C."/>
            <person name="Imamovic A."/>
            <person name="Ireland A."/>
            <person name="Larimer J."/>
            <person name="McCowan C."/>
            <person name="Murphy C."/>
            <person name="Pearson M."/>
            <person name="Poon T.W."/>
            <person name="Priest M."/>
            <person name="Roberts A."/>
            <person name="Saif S."/>
            <person name="Shea T."/>
            <person name="Sisk P."/>
            <person name="Sykes S."/>
            <person name="Wortman J."/>
            <person name="Nusbaum C."/>
            <person name="Birren B."/>
        </authorList>
    </citation>
    <scope>NUCLEOTIDE SEQUENCE [LARGE SCALE GENOMIC DNA]</scope>
    <source>
        <strain evidence="3">dnLKV7</strain>
    </source>
</reference>
<evidence type="ECO:0000256" key="1">
    <source>
        <dbReference type="SAM" id="Phobius"/>
    </source>
</evidence>